<evidence type="ECO:0000256" key="2">
    <source>
        <dbReference type="SAM" id="SignalP"/>
    </source>
</evidence>
<feature type="region of interest" description="Disordered" evidence="1">
    <location>
        <begin position="52"/>
        <end position="81"/>
    </location>
</feature>
<sequence>MKGIVLCAVLLVFLARNQSYGASSYMEFVKDPNFPGNPLWMKNLQESLPMNKPGFPGSPEWSRKLEEEMSGPDFPGSPEWQKKLEESIGNSMTSANAQSATGYTGSNVVIAPVVQSLPDGTSEITTPTVVTSMIGGKISQPRFPKIKPIKPPKYVKPIAVKPRKPLLKPTPPLTTPVTTFAGDKERNIMTNMQNSNIGGNVVFNPIVQTMTDDGKLITTTPSMINGKPILPGVPTPSTTVVNGVQEEIIPSATLTPTVLPEVSMTGTTDVNGVQKGIMNNLKFENLRNNGNEHVVISPVVRSPGFKVNENGDVDFS</sequence>
<keyword evidence="2" id="KW-0732">Signal</keyword>
<organism evidence="3">
    <name type="scientific">Nilaparvata lugens</name>
    <name type="common">Brown planthopper</name>
    <dbReference type="NCBI Taxonomy" id="108931"/>
    <lineage>
        <taxon>Eukaryota</taxon>
        <taxon>Metazoa</taxon>
        <taxon>Ecdysozoa</taxon>
        <taxon>Arthropoda</taxon>
        <taxon>Hexapoda</taxon>
        <taxon>Insecta</taxon>
        <taxon>Pterygota</taxon>
        <taxon>Neoptera</taxon>
        <taxon>Paraneoptera</taxon>
        <taxon>Hemiptera</taxon>
        <taxon>Auchenorrhyncha</taxon>
        <taxon>Fulgoroidea</taxon>
        <taxon>Delphacidae</taxon>
        <taxon>Delphacinae</taxon>
        <taxon>Nilaparvata</taxon>
    </lineage>
</organism>
<name>A0A220XII5_NILLU</name>
<dbReference type="EMBL" id="MF278718">
    <property type="protein sequence ID" value="ASL05024.1"/>
    <property type="molecule type" value="mRNA"/>
</dbReference>
<accession>A0A220XII5</accession>
<feature type="chain" id="PRO_5012488232" evidence="2">
    <location>
        <begin position="22"/>
        <end position="316"/>
    </location>
</feature>
<protein>
    <submittedName>
        <fullName evidence="3">Salivary protein</fullName>
    </submittedName>
</protein>
<evidence type="ECO:0000256" key="1">
    <source>
        <dbReference type="SAM" id="MobiDB-lite"/>
    </source>
</evidence>
<dbReference type="AlphaFoldDB" id="A0A220XII5"/>
<feature type="signal peptide" evidence="2">
    <location>
        <begin position="1"/>
        <end position="21"/>
    </location>
</feature>
<reference evidence="3" key="1">
    <citation type="submission" date="2017-06" db="EMBL/GenBank/DDBJ databases">
        <title>Secretome analysis and in planta expression of salivary proteins reveals a potential large effector repertoire of the brown planthopper, Nilaparvata lugens.</title>
        <authorList>
            <person name="Rao W."/>
            <person name="Zheng X."/>
            <person name="Liu B."/>
            <person name="Du B."/>
            <person name="He G."/>
        </authorList>
    </citation>
    <scope>NUCLEOTIDE SEQUENCE</scope>
</reference>
<evidence type="ECO:0000313" key="3">
    <source>
        <dbReference type="EMBL" id="ASL05024.1"/>
    </source>
</evidence>
<proteinExistence type="evidence at transcript level"/>